<keyword evidence="9" id="KW-1185">Reference proteome</keyword>
<dbReference type="InterPro" id="IPR012795">
    <property type="entry name" value="tRNA_Ile_lys_synt_N"/>
</dbReference>
<dbReference type="SUPFAM" id="SSF52402">
    <property type="entry name" value="Adenine nucleotide alpha hydrolases-like"/>
    <property type="match status" value="1"/>
</dbReference>
<keyword evidence="4 6" id="KW-0067">ATP-binding</keyword>
<dbReference type="GO" id="GO:0005737">
    <property type="term" value="C:cytoplasm"/>
    <property type="evidence" value="ECO:0007669"/>
    <property type="project" value="UniProtKB-SubCell"/>
</dbReference>
<dbReference type="OrthoDB" id="9807403at2"/>
<dbReference type="eggNOG" id="COG0037">
    <property type="taxonomic scope" value="Bacteria"/>
</dbReference>
<comment type="function">
    <text evidence="6">Ligates lysine onto the cytidine present at position 34 of the AUA codon-specific tRNA(Ile) that contains the anticodon CAU, in an ATP-dependent manner. Cytidine is converted to lysidine, thus changing the amino acid specificity of the tRNA from methionine to isoleucine.</text>
</comment>
<dbReference type="Pfam" id="PF01171">
    <property type="entry name" value="ATP_bind_3"/>
    <property type="match status" value="1"/>
</dbReference>
<evidence type="ECO:0000259" key="7">
    <source>
        <dbReference type="Pfam" id="PF01171"/>
    </source>
</evidence>
<sequence length="422" mass="46627">MQLDQSWVMQQGADAMLLHAIDVAFGSELPKRVGIAVSGGGDSVALLHLFARWSEQTGHPIAAVTVDHGLRAESRAEAEGVAALCTQLGVSHDIFTWSGPNSGGNVSAAARDARYDLMAKWAKTAKVGGIALGHTMDDTAENMLIRLGRSAGLDGLAQMQTLFRRNGILWSRPLWQQHRSTLRDYLKRQQIEWVDDPTNDDPHYMRTKARRLLPSLKELGIDADSLHHSAFALRQSQEALAHYTRQEARSHVTQEGGDLLLSADFTREVPADIERRLTAAALQWVGSLPYPPRKVFAGFLGRELEAQNRLNLAGCLVQRGKGHIRITREFNAVKDTVTKTNEIWDTRWRLVGPHDDSLEVRALGEGVLALPDWRAIGVPRHSLMSSPAVWKGENLVAAPLAGYNLDWSAQIVADFTSFLLLH</sequence>
<evidence type="ECO:0000256" key="1">
    <source>
        <dbReference type="ARBA" id="ARBA00022598"/>
    </source>
</evidence>
<dbReference type="GO" id="GO:0006400">
    <property type="term" value="P:tRNA modification"/>
    <property type="evidence" value="ECO:0007669"/>
    <property type="project" value="UniProtKB-UniRule"/>
</dbReference>
<dbReference type="PANTHER" id="PTHR43033:SF1">
    <property type="entry name" value="TRNA(ILE)-LYSIDINE SYNTHASE-RELATED"/>
    <property type="match status" value="1"/>
</dbReference>
<reference evidence="8 9" key="1">
    <citation type="submission" date="2014-01" db="EMBL/GenBank/DDBJ databases">
        <title>Sulfitobacter donghicola JCM 14565 Genome Sequencing.</title>
        <authorList>
            <person name="Lai Q."/>
            <person name="Hong Z."/>
        </authorList>
    </citation>
    <scope>NUCLEOTIDE SEQUENCE [LARGE SCALE GENOMIC DNA]</scope>
    <source>
        <strain evidence="8 9">JCM 14565</strain>
    </source>
</reference>
<dbReference type="InterPro" id="IPR012094">
    <property type="entry name" value="tRNA_Ile_lys_synt"/>
</dbReference>
<dbReference type="EMBL" id="JAMC01000007">
    <property type="protein sequence ID" value="KEJ88233.1"/>
    <property type="molecule type" value="Genomic_DNA"/>
</dbReference>
<proteinExistence type="inferred from homology"/>
<dbReference type="STRING" id="1300350.Z948_2559"/>
<dbReference type="NCBIfam" id="TIGR02432">
    <property type="entry name" value="lysidine_TilS_N"/>
    <property type="match status" value="1"/>
</dbReference>
<evidence type="ECO:0000313" key="8">
    <source>
        <dbReference type="EMBL" id="KEJ88233.1"/>
    </source>
</evidence>
<dbReference type="GO" id="GO:0032267">
    <property type="term" value="F:tRNA(Ile)-lysidine synthase activity"/>
    <property type="evidence" value="ECO:0007669"/>
    <property type="project" value="UniProtKB-EC"/>
</dbReference>
<gene>
    <name evidence="6" type="primary">tilS</name>
    <name evidence="8" type="ORF">DSW25_16290</name>
</gene>
<organism evidence="8 9">
    <name type="scientific">Sulfitobacter donghicola DSW-25 = KCTC 12864 = JCM 14565</name>
    <dbReference type="NCBI Taxonomy" id="1300350"/>
    <lineage>
        <taxon>Bacteria</taxon>
        <taxon>Pseudomonadati</taxon>
        <taxon>Pseudomonadota</taxon>
        <taxon>Alphaproteobacteria</taxon>
        <taxon>Rhodobacterales</taxon>
        <taxon>Roseobacteraceae</taxon>
        <taxon>Sulfitobacter</taxon>
    </lineage>
</organism>
<comment type="subcellular location">
    <subcellularLocation>
        <location evidence="6">Cytoplasm</location>
    </subcellularLocation>
</comment>
<comment type="caution">
    <text evidence="8">The sequence shown here is derived from an EMBL/GenBank/DDBJ whole genome shotgun (WGS) entry which is preliminary data.</text>
</comment>
<evidence type="ECO:0000256" key="2">
    <source>
        <dbReference type="ARBA" id="ARBA00022694"/>
    </source>
</evidence>
<dbReference type="Proteomes" id="UP000027734">
    <property type="component" value="Unassembled WGS sequence"/>
</dbReference>
<feature type="domain" description="tRNA(Ile)-lysidine/2-thiocytidine synthase N-terminal" evidence="7">
    <location>
        <begin position="33"/>
        <end position="211"/>
    </location>
</feature>
<accession>A0A073ID06</accession>
<dbReference type="PANTHER" id="PTHR43033">
    <property type="entry name" value="TRNA(ILE)-LYSIDINE SYNTHASE-RELATED"/>
    <property type="match status" value="1"/>
</dbReference>
<dbReference type="RefSeq" id="WP_052033220.1">
    <property type="nucleotide sequence ID" value="NZ_JAMC01000007.1"/>
</dbReference>
<evidence type="ECO:0000256" key="3">
    <source>
        <dbReference type="ARBA" id="ARBA00022741"/>
    </source>
</evidence>
<dbReference type="Gene3D" id="3.40.50.620">
    <property type="entry name" value="HUPs"/>
    <property type="match status" value="1"/>
</dbReference>
<evidence type="ECO:0000256" key="4">
    <source>
        <dbReference type="ARBA" id="ARBA00022840"/>
    </source>
</evidence>
<dbReference type="HAMAP" id="MF_01161">
    <property type="entry name" value="tRNA_Ile_lys_synt"/>
    <property type="match status" value="1"/>
</dbReference>
<dbReference type="CDD" id="cd01992">
    <property type="entry name" value="TilS_N"/>
    <property type="match status" value="1"/>
</dbReference>
<comment type="domain">
    <text evidence="6">The N-terminal region contains the highly conserved SGGXDS motif, predicted to be a P-loop motif involved in ATP binding.</text>
</comment>
<keyword evidence="1 6" id="KW-0436">Ligase</keyword>
<evidence type="ECO:0000313" key="9">
    <source>
        <dbReference type="Proteomes" id="UP000027734"/>
    </source>
</evidence>
<protein>
    <recommendedName>
        <fullName evidence="6">tRNA(Ile)-lysidine synthase</fullName>
        <ecNumber evidence="6">6.3.4.19</ecNumber>
    </recommendedName>
    <alternativeName>
        <fullName evidence="6">tRNA(Ile)-2-lysyl-cytidine synthase</fullName>
    </alternativeName>
    <alternativeName>
        <fullName evidence="6">tRNA(Ile)-lysidine synthetase</fullName>
    </alternativeName>
</protein>
<keyword evidence="2 6" id="KW-0819">tRNA processing</keyword>
<feature type="binding site" evidence="6">
    <location>
        <begin position="38"/>
        <end position="43"/>
    </location>
    <ligand>
        <name>ATP</name>
        <dbReference type="ChEBI" id="CHEBI:30616"/>
    </ligand>
</feature>
<keyword evidence="3 6" id="KW-0547">Nucleotide-binding</keyword>
<keyword evidence="6" id="KW-0963">Cytoplasm</keyword>
<comment type="catalytic activity">
    <reaction evidence="5 6">
        <text>cytidine(34) in tRNA(Ile2) + L-lysine + ATP = lysidine(34) in tRNA(Ile2) + AMP + diphosphate + H(+)</text>
        <dbReference type="Rhea" id="RHEA:43744"/>
        <dbReference type="Rhea" id="RHEA-COMP:10625"/>
        <dbReference type="Rhea" id="RHEA-COMP:10670"/>
        <dbReference type="ChEBI" id="CHEBI:15378"/>
        <dbReference type="ChEBI" id="CHEBI:30616"/>
        <dbReference type="ChEBI" id="CHEBI:32551"/>
        <dbReference type="ChEBI" id="CHEBI:33019"/>
        <dbReference type="ChEBI" id="CHEBI:82748"/>
        <dbReference type="ChEBI" id="CHEBI:83665"/>
        <dbReference type="ChEBI" id="CHEBI:456215"/>
        <dbReference type="EC" id="6.3.4.19"/>
    </reaction>
</comment>
<dbReference type="InterPro" id="IPR014729">
    <property type="entry name" value="Rossmann-like_a/b/a_fold"/>
</dbReference>
<dbReference type="InterPro" id="IPR011063">
    <property type="entry name" value="TilS/TtcA_N"/>
</dbReference>
<dbReference type="GO" id="GO:0005524">
    <property type="term" value="F:ATP binding"/>
    <property type="evidence" value="ECO:0007669"/>
    <property type="project" value="UniProtKB-UniRule"/>
</dbReference>
<name>A0A073ID06_9RHOB</name>
<dbReference type="AlphaFoldDB" id="A0A073ID06"/>
<comment type="similarity">
    <text evidence="6">Belongs to the tRNA(Ile)-lysidine synthase family.</text>
</comment>
<dbReference type="EC" id="6.3.4.19" evidence="6"/>
<evidence type="ECO:0000256" key="5">
    <source>
        <dbReference type="ARBA" id="ARBA00048539"/>
    </source>
</evidence>
<evidence type="ECO:0000256" key="6">
    <source>
        <dbReference type="HAMAP-Rule" id="MF_01161"/>
    </source>
</evidence>